<dbReference type="SUPFAM" id="SSF54695">
    <property type="entry name" value="POZ domain"/>
    <property type="match status" value="1"/>
</dbReference>
<feature type="domain" description="BTB" evidence="1">
    <location>
        <begin position="80"/>
        <end position="147"/>
    </location>
</feature>
<dbReference type="PANTHER" id="PTHR22744:SF14">
    <property type="entry name" value="BTB DOMAIN-CONTAINING PROTEIN-RELATED"/>
    <property type="match status" value="1"/>
</dbReference>
<keyword evidence="3" id="KW-1185">Reference proteome</keyword>
<name>A0AAV5WTE2_9BILA</name>
<dbReference type="Gene3D" id="3.30.710.10">
    <property type="entry name" value="Potassium Channel Kv1.1, Chain A"/>
    <property type="match status" value="1"/>
</dbReference>
<dbReference type="PROSITE" id="PS50097">
    <property type="entry name" value="BTB"/>
    <property type="match status" value="1"/>
</dbReference>
<evidence type="ECO:0000259" key="1">
    <source>
        <dbReference type="PROSITE" id="PS50097"/>
    </source>
</evidence>
<feature type="non-terminal residue" evidence="2">
    <location>
        <position position="1"/>
    </location>
</feature>
<feature type="non-terminal residue" evidence="2">
    <location>
        <position position="376"/>
    </location>
</feature>
<protein>
    <recommendedName>
        <fullName evidence="1">BTB domain-containing protein</fullName>
    </recommendedName>
</protein>
<sequence>SQILSSLLLPFRSPSSLISIRFDAWLPVIFENGETPKPFDAEIYAGYKCKKRKKLSEFSLNLTPIHSRFEANDRLFTEINSDCLKIGVTCLAVSRELLSLHSDFFSNLFYGEFMERNQEVKEIKDISEPEFVSFLASLHLRRYEFHSVASALDVLSFADRFLMPKISKMVLPYLKTQTFPKHLLEHAIVAADRVHNNAEIMAWILSQFSAKAKVLEILHSILPSISPATSQMCLEVGLQHISELEKDKFALKTQTQKIVADYERRCANLTMTNLQNQSKLDKEKKISAELMTRHAENMSAFTGPNKDAMMGFHLRCYGGPGQELEFEDYFCADCGIDRVYGSMGRIVNSALWTHVPAEYNSVEINGRRYTRGDSIF</sequence>
<dbReference type="PANTHER" id="PTHR22744">
    <property type="entry name" value="HELIX LOOP HELIX PROTEIN 21-RELATED"/>
    <property type="match status" value="1"/>
</dbReference>
<dbReference type="Pfam" id="PF00651">
    <property type="entry name" value="BTB"/>
    <property type="match status" value="1"/>
</dbReference>
<dbReference type="CDD" id="cd18186">
    <property type="entry name" value="BTB_POZ_ZBTB_KLHL-like"/>
    <property type="match status" value="1"/>
</dbReference>
<gene>
    <name evidence="2" type="ORF">PFISCL1PPCAC_25578</name>
</gene>
<dbReference type="InterPro" id="IPR011333">
    <property type="entry name" value="SKP1/BTB/POZ_sf"/>
</dbReference>
<dbReference type="AlphaFoldDB" id="A0AAV5WTE2"/>
<evidence type="ECO:0000313" key="3">
    <source>
        <dbReference type="Proteomes" id="UP001432322"/>
    </source>
</evidence>
<dbReference type="InterPro" id="IPR000210">
    <property type="entry name" value="BTB/POZ_dom"/>
</dbReference>
<evidence type="ECO:0000313" key="2">
    <source>
        <dbReference type="EMBL" id="GMT34281.1"/>
    </source>
</evidence>
<accession>A0AAV5WTE2</accession>
<reference evidence="2" key="1">
    <citation type="submission" date="2023-10" db="EMBL/GenBank/DDBJ databases">
        <title>Genome assembly of Pristionchus species.</title>
        <authorList>
            <person name="Yoshida K."/>
            <person name="Sommer R.J."/>
        </authorList>
    </citation>
    <scope>NUCLEOTIDE SEQUENCE</scope>
    <source>
        <strain evidence="2">RS5133</strain>
    </source>
</reference>
<dbReference type="SMART" id="SM00225">
    <property type="entry name" value="BTB"/>
    <property type="match status" value="1"/>
</dbReference>
<proteinExistence type="predicted"/>
<organism evidence="2 3">
    <name type="scientific">Pristionchus fissidentatus</name>
    <dbReference type="NCBI Taxonomy" id="1538716"/>
    <lineage>
        <taxon>Eukaryota</taxon>
        <taxon>Metazoa</taxon>
        <taxon>Ecdysozoa</taxon>
        <taxon>Nematoda</taxon>
        <taxon>Chromadorea</taxon>
        <taxon>Rhabditida</taxon>
        <taxon>Rhabditina</taxon>
        <taxon>Diplogasteromorpha</taxon>
        <taxon>Diplogasteroidea</taxon>
        <taxon>Neodiplogasteridae</taxon>
        <taxon>Pristionchus</taxon>
    </lineage>
</organism>
<comment type="caution">
    <text evidence="2">The sequence shown here is derived from an EMBL/GenBank/DDBJ whole genome shotgun (WGS) entry which is preliminary data.</text>
</comment>
<dbReference type="EMBL" id="BTSY01000006">
    <property type="protein sequence ID" value="GMT34281.1"/>
    <property type="molecule type" value="Genomic_DNA"/>
</dbReference>
<dbReference type="Proteomes" id="UP001432322">
    <property type="component" value="Unassembled WGS sequence"/>
</dbReference>